<sequence length="170" mass="20060">MLDFYKNKFERELKRRVELDNAVNSPILVCSLSVGLNSYIIKEHNFAEVWDLKDYVIIFILITSSVLILFSCFYIFQSVNNFLRGFDYPNFDLMSRYLDIEIFNKQCVDESEKIDIDEIIKNKIVKYSDEATIINDKRSENLFKARKFIILNFITTTINIIIITSINLAR</sequence>
<gene>
    <name evidence="2" type="ORF">QWT87_14675</name>
</gene>
<name>A0ABT8U929_9FLAO</name>
<accession>A0ABT8U929</accession>
<organism evidence="2 3">
    <name type="scientific">Chryseobacterium urinae</name>
    <dbReference type="NCBI Taxonomy" id="3058400"/>
    <lineage>
        <taxon>Bacteria</taxon>
        <taxon>Pseudomonadati</taxon>
        <taxon>Bacteroidota</taxon>
        <taxon>Flavobacteriia</taxon>
        <taxon>Flavobacteriales</taxon>
        <taxon>Weeksellaceae</taxon>
        <taxon>Chryseobacterium group</taxon>
        <taxon>Chryseobacterium</taxon>
    </lineage>
</organism>
<keyword evidence="3" id="KW-1185">Reference proteome</keyword>
<feature type="transmembrane region" description="Helical" evidence="1">
    <location>
        <begin position="21"/>
        <end position="40"/>
    </location>
</feature>
<dbReference type="RefSeq" id="WP_302716801.1">
    <property type="nucleotide sequence ID" value="NZ_JAULSJ010000023.1"/>
</dbReference>
<evidence type="ECO:0000313" key="3">
    <source>
        <dbReference type="Proteomes" id="UP001168128"/>
    </source>
</evidence>
<reference evidence="2" key="1">
    <citation type="submission" date="2023-07" db="EMBL/GenBank/DDBJ databases">
        <title>AMR profile of multidrug- resistance Chryseobacterium gambrini related strain.</title>
        <authorList>
            <person name="Kirdat K."/>
            <person name="Bhatt A."/>
            <person name="Kuyare S."/>
            <person name="Yadav A."/>
        </authorList>
    </citation>
    <scope>NUCLEOTIDE SEQUENCE</scope>
    <source>
        <strain evidence="2">APV-1</strain>
    </source>
</reference>
<keyword evidence="1" id="KW-0472">Membrane</keyword>
<comment type="caution">
    <text evidence="2">The sequence shown here is derived from an EMBL/GenBank/DDBJ whole genome shotgun (WGS) entry which is preliminary data.</text>
</comment>
<dbReference type="Proteomes" id="UP001168128">
    <property type="component" value="Unassembled WGS sequence"/>
</dbReference>
<protein>
    <recommendedName>
        <fullName evidence="4">SMODS and SLOG-associating 2TM effector domain-containing protein</fullName>
    </recommendedName>
</protein>
<feature type="transmembrane region" description="Helical" evidence="1">
    <location>
        <begin position="148"/>
        <end position="169"/>
    </location>
</feature>
<evidence type="ECO:0000313" key="2">
    <source>
        <dbReference type="EMBL" id="MDO3426143.1"/>
    </source>
</evidence>
<feature type="transmembrane region" description="Helical" evidence="1">
    <location>
        <begin position="55"/>
        <end position="76"/>
    </location>
</feature>
<dbReference type="EMBL" id="JAULSJ010000023">
    <property type="protein sequence ID" value="MDO3426143.1"/>
    <property type="molecule type" value="Genomic_DNA"/>
</dbReference>
<proteinExistence type="predicted"/>
<evidence type="ECO:0008006" key="4">
    <source>
        <dbReference type="Google" id="ProtNLM"/>
    </source>
</evidence>
<keyword evidence="1" id="KW-0812">Transmembrane</keyword>
<keyword evidence="1" id="KW-1133">Transmembrane helix</keyword>
<evidence type="ECO:0000256" key="1">
    <source>
        <dbReference type="SAM" id="Phobius"/>
    </source>
</evidence>